<evidence type="ECO:0000256" key="5">
    <source>
        <dbReference type="ARBA" id="ARBA00022692"/>
    </source>
</evidence>
<dbReference type="GO" id="GO:0018279">
    <property type="term" value="P:protein N-linked glycosylation via asparagine"/>
    <property type="evidence" value="ECO:0007669"/>
    <property type="project" value="TreeGrafter"/>
</dbReference>
<dbReference type="InterPro" id="IPR007676">
    <property type="entry name" value="Ribophorin_I"/>
</dbReference>
<evidence type="ECO:0000256" key="3">
    <source>
        <dbReference type="ARBA" id="ARBA00004922"/>
    </source>
</evidence>
<evidence type="ECO:0000256" key="8">
    <source>
        <dbReference type="ARBA" id="ARBA00022989"/>
    </source>
</evidence>
<protein>
    <recommendedName>
        <fullName evidence="10">Dolichyl-diphosphooligosaccharide--protein glycosyltransferase subunit 1</fullName>
    </recommendedName>
</protein>
<evidence type="ECO:0000313" key="12">
    <source>
        <dbReference type="Proteomes" id="UP000193560"/>
    </source>
</evidence>
<dbReference type="PANTHER" id="PTHR21049">
    <property type="entry name" value="RIBOPHORIN I"/>
    <property type="match status" value="1"/>
</dbReference>
<organism evidence="11 12">
    <name type="scientific">Absidia repens</name>
    <dbReference type="NCBI Taxonomy" id="90262"/>
    <lineage>
        <taxon>Eukaryota</taxon>
        <taxon>Fungi</taxon>
        <taxon>Fungi incertae sedis</taxon>
        <taxon>Mucoromycota</taxon>
        <taxon>Mucoromycotina</taxon>
        <taxon>Mucoromycetes</taxon>
        <taxon>Mucorales</taxon>
        <taxon>Cunninghamellaceae</taxon>
        <taxon>Absidia</taxon>
    </lineage>
</organism>
<accession>A0A1X2IPQ1</accession>
<dbReference type="AlphaFoldDB" id="A0A1X2IPQ1"/>
<evidence type="ECO:0000256" key="4">
    <source>
        <dbReference type="ARBA" id="ARBA00008905"/>
    </source>
</evidence>
<dbReference type="GO" id="GO:0008250">
    <property type="term" value="C:oligosaccharyltransferase complex"/>
    <property type="evidence" value="ECO:0007669"/>
    <property type="project" value="UniProtKB-UniRule"/>
</dbReference>
<evidence type="ECO:0000256" key="6">
    <source>
        <dbReference type="ARBA" id="ARBA00022729"/>
    </source>
</evidence>
<comment type="pathway">
    <text evidence="3 10">Protein modification; protein glycosylation.</text>
</comment>
<keyword evidence="7 10" id="KW-0256">Endoplasmic reticulum</keyword>
<dbReference type="Proteomes" id="UP000193560">
    <property type="component" value="Unassembled WGS sequence"/>
</dbReference>
<evidence type="ECO:0000256" key="10">
    <source>
        <dbReference type="RuleBase" id="RU361143"/>
    </source>
</evidence>
<feature type="signal peptide" evidence="10">
    <location>
        <begin position="1"/>
        <end position="24"/>
    </location>
</feature>
<keyword evidence="12" id="KW-1185">Reference proteome</keyword>
<feature type="chain" id="PRO_5011809100" description="Dolichyl-diphosphooligosaccharide--protein glycosyltransferase subunit 1" evidence="10">
    <location>
        <begin position="25"/>
        <end position="442"/>
    </location>
</feature>
<reference evidence="11 12" key="1">
    <citation type="submission" date="2016-07" db="EMBL/GenBank/DDBJ databases">
        <title>Pervasive Adenine N6-methylation of Active Genes in Fungi.</title>
        <authorList>
            <consortium name="DOE Joint Genome Institute"/>
            <person name="Mondo S.J."/>
            <person name="Dannebaum R.O."/>
            <person name="Kuo R.C."/>
            <person name="Labutti K."/>
            <person name="Haridas S."/>
            <person name="Kuo A."/>
            <person name="Salamov A."/>
            <person name="Ahrendt S.R."/>
            <person name="Lipzen A."/>
            <person name="Sullivan W."/>
            <person name="Andreopoulos W.B."/>
            <person name="Clum A."/>
            <person name="Lindquist E."/>
            <person name="Daum C."/>
            <person name="Ramamoorthy G.K."/>
            <person name="Gryganskyi A."/>
            <person name="Culley D."/>
            <person name="Magnuson J.K."/>
            <person name="James T.Y."/>
            <person name="O'Malley M.A."/>
            <person name="Stajich J.E."/>
            <person name="Spatafora J.W."/>
            <person name="Visel A."/>
            <person name="Grigoriev I.V."/>
        </authorList>
    </citation>
    <scope>NUCLEOTIDE SEQUENCE [LARGE SCALE GENOMIC DNA]</scope>
    <source>
        <strain evidence="11 12">NRRL 1336</strain>
    </source>
</reference>
<proteinExistence type="inferred from homology"/>
<dbReference type="OrthoDB" id="310030at2759"/>
<evidence type="ECO:0000256" key="7">
    <source>
        <dbReference type="ARBA" id="ARBA00022824"/>
    </source>
</evidence>
<evidence type="ECO:0000256" key="1">
    <source>
        <dbReference type="ARBA" id="ARBA00002791"/>
    </source>
</evidence>
<dbReference type="PANTHER" id="PTHR21049:SF0">
    <property type="entry name" value="DOLICHYL-DIPHOSPHOOLIGOSACCHARIDE--PROTEIN GLYCOSYLTRANSFERASE SUBUNIT 1"/>
    <property type="match status" value="1"/>
</dbReference>
<evidence type="ECO:0000256" key="2">
    <source>
        <dbReference type="ARBA" id="ARBA00004115"/>
    </source>
</evidence>
<keyword evidence="6 10" id="KW-0732">Signal</keyword>
<name>A0A1X2IPQ1_9FUNG</name>
<sequence length="442" mass="50477">MSLVSKRLWINILLAFCWVGLVFSSASQQVAKTTIPIPNEFKNVKVLRVLDARTNVVQEDIGIRAKNVADHPTNEYYYTVPASIEEHVASVTAFLRQEPKTSLTVKKAGFDSEREVQLYKVIFNEPLAPNDDIRLGIHISYTHVLKPLPAKIPQVSRQLLYYSGNVYLYSPYPTAEMKTTLQVPTSQIISFTGGDGIVQQKGSKLVYGPFNNLEPNAYHELKCHFESTGPLVTVTHLERDLQVSHWGNNLAVEEHYTIRNDGAELDENFNRVRYMMSSQVHSATNMLKEISLEFPADATNAYFRDEIGNVSTSHFRNERDRSLLEIKPRYPVFGGWNYNWYHGYNVALKNFLRFERSTDTYILNVNLVDNAKNMAIDLARVRIVLPEGVTDVQVHAPMDLDLIEHGKHFTNFDSTGRHEITLEKKNVVSEHQKPIQVSLKRK</sequence>
<evidence type="ECO:0000313" key="11">
    <source>
        <dbReference type="EMBL" id="ORZ20259.1"/>
    </source>
</evidence>
<comment type="subunit">
    <text evidence="10">Component of the oligosaccharyltransferase (OST) complex.</text>
</comment>
<gene>
    <name evidence="11" type="ORF">BCR42DRAFT_322155</name>
</gene>
<keyword evidence="5" id="KW-0812">Transmembrane</keyword>
<dbReference type="Pfam" id="PF04597">
    <property type="entry name" value="Ribophorin_I"/>
    <property type="match status" value="1"/>
</dbReference>
<comment type="similarity">
    <text evidence="4 10">Belongs to the OST1 family.</text>
</comment>
<dbReference type="UniPathway" id="UPA00378"/>
<comment type="caution">
    <text evidence="11">The sequence shown here is derived from an EMBL/GenBank/DDBJ whole genome shotgun (WGS) entry which is preliminary data.</text>
</comment>
<comment type="subcellular location">
    <subcellularLocation>
        <location evidence="2 10">Endoplasmic reticulum membrane</location>
        <topology evidence="2 10">Single-pass type I membrane protein</topology>
    </subcellularLocation>
</comment>
<keyword evidence="8" id="KW-1133">Transmembrane helix</keyword>
<evidence type="ECO:0000256" key="9">
    <source>
        <dbReference type="ARBA" id="ARBA00023136"/>
    </source>
</evidence>
<keyword evidence="9" id="KW-0472">Membrane</keyword>
<dbReference type="STRING" id="90262.A0A1X2IPQ1"/>
<comment type="function">
    <text evidence="1 10">Subunit of the oligosaccharyl transferase (OST) complex that catalyzes the initial transfer of a defined glycan (Glc(3)Man(9)GlcNAc(2) in eukaryotes) from the lipid carrier dolichol-pyrophosphate to an asparagine residue within an Asn-X-Ser/Thr consensus motif in nascent polypeptide chains, the first step in protein N-glycosylation. N-glycosylation occurs cotranslationally and the complex associates with the Sec61 complex at the channel-forming translocon complex that mediates protein translocation across the endoplasmic reticulum (ER). All subunits are required for a maximal enzyme activity.</text>
</comment>
<dbReference type="EMBL" id="MCGE01000006">
    <property type="protein sequence ID" value="ORZ20259.1"/>
    <property type="molecule type" value="Genomic_DNA"/>
</dbReference>